<feature type="compositionally biased region" description="Basic and acidic residues" evidence="1">
    <location>
        <begin position="12"/>
        <end position="25"/>
    </location>
</feature>
<evidence type="ECO:0000313" key="2">
    <source>
        <dbReference type="EMBL" id="CAB5577936.1"/>
    </source>
</evidence>
<keyword evidence="5" id="KW-1185">Reference proteome</keyword>
<comment type="caution">
    <text evidence="2">The sequence shown here is derived from an EMBL/GenBank/DDBJ whole genome shotgun (WGS) entry which is preliminary data.</text>
</comment>
<evidence type="ECO:0000313" key="5">
    <source>
        <dbReference type="Proteomes" id="UP000837205"/>
    </source>
</evidence>
<dbReference type="Proteomes" id="UP000834503">
    <property type="component" value="Unassembled WGS sequence"/>
</dbReference>
<feature type="region of interest" description="Disordered" evidence="1">
    <location>
        <begin position="12"/>
        <end position="35"/>
    </location>
</feature>
<dbReference type="EMBL" id="CAIIUA010000001">
    <property type="protein sequence ID" value="CAC9228136.1"/>
    <property type="molecule type" value="Genomic_DNA"/>
</dbReference>
<proteinExistence type="predicted"/>
<dbReference type="EMBL" id="CAHPQX010000018">
    <property type="protein sequence ID" value="CAB5577936.1"/>
    <property type="molecule type" value="Genomic_DNA"/>
</dbReference>
<protein>
    <submittedName>
        <fullName evidence="2">Uncharacterized protein</fullName>
    </submittedName>
</protein>
<dbReference type="AlphaFoldDB" id="A0A9N8CR28"/>
<organism evidence="2 4">
    <name type="scientific">Citrobacter werkmanii</name>
    <dbReference type="NCBI Taxonomy" id="67827"/>
    <lineage>
        <taxon>Bacteria</taxon>
        <taxon>Pseudomonadati</taxon>
        <taxon>Pseudomonadota</taxon>
        <taxon>Gammaproteobacteria</taxon>
        <taxon>Enterobacterales</taxon>
        <taxon>Enterobacteriaceae</taxon>
        <taxon>Citrobacter</taxon>
        <taxon>Citrobacter freundii complex</taxon>
    </lineage>
</organism>
<reference evidence="2" key="1">
    <citation type="submission" date="2020-05" db="EMBL/GenBank/DDBJ databases">
        <authorList>
            <person name="Delgado-Blas J."/>
        </authorList>
    </citation>
    <scope>NUCLEOTIDE SEQUENCE</scope>
    <source>
        <strain evidence="2">BB1459</strain>
        <strain evidence="3">BB1480</strain>
    </source>
</reference>
<gene>
    <name evidence="2" type="ORF">GHA_03850</name>
    <name evidence="3" type="ORF">TML_03993</name>
</gene>
<evidence type="ECO:0000256" key="1">
    <source>
        <dbReference type="SAM" id="MobiDB-lite"/>
    </source>
</evidence>
<sequence length="35" mass="4178">MKSIINDQVEYDSTRKSLKQRDIKDSSCGYRQKKK</sequence>
<accession>A0A9N8CR28</accession>
<name>A0A9N8CR28_9ENTR</name>
<evidence type="ECO:0000313" key="4">
    <source>
        <dbReference type="Proteomes" id="UP000834503"/>
    </source>
</evidence>
<dbReference type="Proteomes" id="UP000837205">
    <property type="component" value="Unassembled WGS sequence"/>
</dbReference>
<evidence type="ECO:0000313" key="3">
    <source>
        <dbReference type="EMBL" id="CAC9228136.1"/>
    </source>
</evidence>